<dbReference type="PANTHER" id="PTHR42709">
    <property type="entry name" value="ALKALINE PHOSPHATASE LIKE PROTEIN"/>
    <property type="match status" value="1"/>
</dbReference>
<sequence length="218" mass="23737">MVPSSADLAGDARERSAEGEVVVPEVEVEELSIRKVVITAALGVAGFTVFVAILGWLFREPLLSVGRWFVDNFGGPGIAVGFFFPDAFTVPVPNDAFTAFGLWGGMPFWEVVAWGSLGSLCGGSVGWLIGRYFIARSERLAAFMRRRGGDQMRAQINRGGRWFLAVAAVTPVPYSITCWAAGATELPYWQFIVVSLLRIPRVAVFLWLIQQGFVSIGS</sequence>
<evidence type="ECO:0000313" key="4">
    <source>
        <dbReference type="Proteomes" id="UP000005801"/>
    </source>
</evidence>
<dbReference type="Pfam" id="PF09335">
    <property type="entry name" value="VTT_dom"/>
    <property type="match status" value="1"/>
</dbReference>
<proteinExistence type="predicted"/>
<reference evidence="3 4" key="1">
    <citation type="submission" date="2007-06" db="EMBL/GenBank/DDBJ databases">
        <authorList>
            <person name="Shimkets L."/>
            <person name="Ferriera S."/>
            <person name="Johnson J."/>
            <person name="Kravitz S."/>
            <person name="Beeson K."/>
            <person name="Sutton G."/>
            <person name="Rogers Y.-H."/>
            <person name="Friedman R."/>
            <person name="Frazier M."/>
            <person name="Venter J.C."/>
        </authorList>
    </citation>
    <scope>NUCLEOTIDE SEQUENCE [LARGE SCALE GENOMIC DNA]</scope>
    <source>
        <strain evidence="3 4">SIR-1</strain>
    </source>
</reference>
<evidence type="ECO:0000259" key="2">
    <source>
        <dbReference type="Pfam" id="PF09335"/>
    </source>
</evidence>
<dbReference type="PANTHER" id="PTHR42709:SF11">
    <property type="entry name" value="DEDA FAMILY PROTEIN"/>
    <property type="match status" value="1"/>
</dbReference>
<dbReference type="Proteomes" id="UP000005801">
    <property type="component" value="Unassembled WGS sequence"/>
</dbReference>
<keyword evidence="4" id="KW-1185">Reference proteome</keyword>
<gene>
    <name evidence="3" type="ORF">PPSIR1_12108</name>
</gene>
<dbReference type="STRING" id="391625.PPSIR1_12108"/>
<keyword evidence="1" id="KW-0812">Transmembrane</keyword>
<dbReference type="GO" id="GO:0005886">
    <property type="term" value="C:plasma membrane"/>
    <property type="evidence" value="ECO:0007669"/>
    <property type="project" value="TreeGrafter"/>
</dbReference>
<dbReference type="AlphaFoldDB" id="A6G5V1"/>
<keyword evidence="1" id="KW-0472">Membrane</keyword>
<evidence type="ECO:0000256" key="1">
    <source>
        <dbReference type="SAM" id="Phobius"/>
    </source>
</evidence>
<dbReference type="OrthoDB" id="8549942at2"/>
<dbReference type="eggNOG" id="COG1238">
    <property type="taxonomic scope" value="Bacteria"/>
</dbReference>
<feature type="domain" description="VTT" evidence="2">
    <location>
        <begin position="104"/>
        <end position="209"/>
    </location>
</feature>
<accession>A6G5V1</accession>
<dbReference type="InterPro" id="IPR032816">
    <property type="entry name" value="VTT_dom"/>
</dbReference>
<feature type="transmembrane region" description="Helical" evidence="1">
    <location>
        <begin position="162"/>
        <end position="182"/>
    </location>
</feature>
<dbReference type="InterPro" id="IPR051311">
    <property type="entry name" value="DedA_domain"/>
</dbReference>
<keyword evidence="1" id="KW-1133">Transmembrane helix</keyword>
<dbReference type="EMBL" id="ABCS01000027">
    <property type="protein sequence ID" value="EDM78725.1"/>
    <property type="molecule type" value="Genomic_DNA"/>
</dbReference>
<comment type="caution">
    <text evidence="3">The sequence shown here is derived from an EMBL/GenBank/DDBJ whole genome shotgun (WGS) entry which is preliminary data.</text>
</comment>
<organism evidence="3 4">
    <name type="scientific">Plesiocystis pacifica SIR-1</name>
    <dbReference type="NCBI Taxonomy" id="391625"/>
    <lineage>
        <taxon>Bacteria</taxon>
        <taxon>Pseudomonadati</taxon>
        <taxon>Myxococcota</taxon>
        <taxon>Polyangia</taxon>
        <taxon>Nannocystales</taxon>
        <taxon>Nannocystaceae</taxon>
        <taxon>Plesiocystis</taxon>
    </lineage>
</organism>
<feature type="transmembrane region" description="Helical" evidence="1">
    <location>
        <begin position="188"/>
        <end position="209"/>
    </location>
</feature>
<feature type="transmembrane region" description="Helical" evidence="1">
    <location>
        <begin position="111"/>
        <end position="134"/>
    </location>
</feature>
<evidence type="ECO:0000313" key="3">
    <source>
        <dbReference type="EMBL" id="EDM78725.1"/>
    </source>
</evidence>
<name>A6G5V1_9BACT</name>
<protein>
    <submittedName>
        <fullName evidence="3">Cytoplasmic membrane protein</fullName>
    </submittedName>
</protein>
<feature type="transmembrane region" description="Helical" evidence="1">
    <location>
        <begin position="36"/>
        <end position="58"/>
    </location>
</feature>
<dbReference type="RefSeq" id="WP_006972100.1">
    <property type="nucleotide sequence ID" value="NZ_ABCS01000027.1"/>
</dbReference>